<organism evidence="1 2">
    <name type="scientific">Blautia pseudococcoides</name>
    <dbReference type="NCBI Taxonomy" id="1796616"/>
    <lineage>
        <taxon>Bacteria</taxon>
        <taxon>Bacillati</taxon>
        <taxon>Bacillota</taxon>
        <taxon>Clostridia</taxon>
        <taxon>Lachnospirales</taxon>
        <taxon>Lachnospiraceae</taxon>
        <taxon>Blautia</taxon>
    </lineage>
</organism>
<dbReference type="STRING" id="1796616.A4V09_00870"/>
<proteinExistence type="predicted"/>
<dbReference type="OrthoDB" id="2041363at2"/>
<dbReference type="KEGG" id="byl:A4V09_00870"/>
<gene>
    <name evidence="1" type="ORF">A4V09_00870</name>
</gene>
<dbReference type="Proteomes" id="UP000092574">
    <property type="component" value="Chromosome"/>
</dbReference>
<evidence type="ECO:0000313" key="1">
    <source>
        <dbReference type="EMBL" id="ANU74452.1"/>
    </source>
</evidence>
<reference evidence="1" key="1">
    <citation type="submission" date="2017-04" db="EMBL/GenBank/DDBJ databases">
        <title>Complete Genome Sequences of Twelve Strains of a Stable Defined Moderately Diverse Mouse Microbiota 2 (sDMDMm2).</title>
        <authorList>
            <person name="Uchimura Y."/>
            <person name="Wyss M."/>
            <person name="Brugiroux S."/>
            <person name="Limenitakis J.P."/>
            <person name="Stecher B."/>
            <person name="McCoy K.D."/>
            <person name="Macpherson A.J."/>
        </authorList>
    </citation>
    <scope>NUCLEOTIDE SEQUENCE</scope>
    <source>
        <strain evidence="1">YL58</strain>
    </source>
</reference>
<evidence type="ECO:0000313" key="2">
    <source>
        <dbReference type="Proteomes" id="UP000092574"/>
    </source>
</evidence>
<dbReference type="RefSeq" id="WP_065540684.1">
    <property type="nucleotide sequence ID" value="NZ_CP015405.2"/>
</dbReference>
<protein>
    <submittedName>
        <fullName evidence="1">Uncharacterized protein</fullName>
    </submittedName>
</protein>
<keyword evidence="2" id="KW-1185">Reference proteome</keyword>
<dbReference type="EMBL" id="CP015405">
    <property type="protein sequence ID" value="ANU74452.1"/>
    <property type="molecule type" value="Genomic_DNA"/>
</dbReference>
<dbReference type="AlphaFoldDB" id="A0A1C7I889"/>
<dbReference type="Gene3D" id="2.10.260.10">
    <property type="match status" value="1"/>
</dbReference>
<name>A0A1C7I889_9FIRM</name>
<accession>A0A1C7I889</accession>
<sequence>MEYSKKMRVLFNKPGGTAGKGSMMVRVTIPSEFVKALEITPENKEVIVSLKDNKIIIEKA</sequence>